<dbReference type="InterPro" id="IPR057051">
    <property type="entry name" value="PARP14_RPM_1"/>
</dbReference>
<protein>
    <recommendedName>
        <fullName evidence="1">PAR14-like first RRM domain-containing protein</fullName>
    </recommendedName>
</protein>
<sequence length="123" mass="14490">MTAATEYPEHSYVHTLVMRDRTHFQFRSSLFYRFIRRFLRWVPYGRRTPSILQSQVFSSGRMEDHPFPVVVEGDWEQNTNKVKKKLQIYFQSPKNSGGGECVVEFDTSGNKAIVWFKSDGKDF</sequence>
<evidence type="ECO:0000313" key="3">
    <source>
        <dbReference type="Proteomes" id="UP000034805"/>
    </source>
</evidence>
<organism evidence="2 3">
    <name type="scientific">Scleropages formosus</name>
    <name type="common">Asian bonytongue</name>
    <name type="synonym">Osteoglossum formosum</name>
    <dbReference type="NCBI Taxonomy" id="113540"/>
    <lineage>
        <taxon>Eukaryota</taxon>
        <taxon>Metazoa</taxon>
        <taxon>Chordata</taxon>
        <taxon>Craniata</taxon>
        <taxon>Vertebrata</taxon>
        <taxon>Euteleostomi</taxon>
        <taxon>Actinopterygii</taxon>
        <taxon>Neopterygii</taxon>
        <taxon>Teleostei</taxon>
        <taxon>Osteoglossocephala</taxon>
        <taxon>Osteoglossomorpha</taxon>
        <taxon>Osteoglossiformes</taxon>
        <taxon>Osteoglossidae</taxon>
        <taxon>Scleropages</taxon>
    </lineage>
</organism>
<name>A0A0P7VBA6_SCLFO</name>
<dbReference type="Gene3D" id="3.30.70.330">
    <property type="match status" value="1"/>
</dbReference>
<dbReference type="EMBL" id="JARO02003478">
    <property type="protein sequence ID" value="KPP70402.1"/>
    <property type="molecule type" value="Genomic_DNA"/>
</dbReference>
<comment type="caution">
    <text evidence="2">The sequence shown here is derived from an EMBL/GenBank/DDBJ whole genome shotgun (WGS) entry which is preliminary data.</text>
</comment>
<feature type="domain" description="PAR14-like first RRM" evidence="1">
    <location>
        <begin position="69"/>
        <end position="119"/>
    </location>
</feature>
<evidence type="ECO:0000259" key="1">
    <source>
        <dbReference type="Pfam" id="PF23222"/>
    </source>
</evidence>
<dbReference type="InterPro" id="IPR012677">
    <property type="entry name" value="Nucleotide-bd_a/b_plait_sf"/>
</dbReference>
<proteinExistence type="predicted"/>
<dbReference type="Pfam" id="PF23222">
    <property type="entry name" value="RRM_PARP14_1"/>
    <property type="match status" value="1"/>
</dbReference>
<dbReference type="Proteomes" id="UP000034805">
    <property type="component" value="Unassembled WGS sequence"/>
</dbReference>
<accession>A0A0P7VBA6</accession>
<gene>
    <name evidence="2" type="ORF">Z043_110770</name>
</gene>
<dbReference type="AlphaFoldDB" id="A0A0P7VBA6"/>
<evidence type="ECO:0000313" key="2">
    <source>
        <dbReference type="EMBL" id="KPP70402.1"/>
    </source>
</evidence>
<reference evidence="2 3" key="1">
    <citation type="submission" date="2015-08" db="EMBL/GenBank/DDBJ databases">
        <title>The genome of the Asian arowana (Scleropages formosus).</title>
        <authorList>
            <person name="Tan M.H."/>
            <person name="Gan H.M."/>
            <person name="Croft L.J."/>
            <person name="Austin C.M."/>
        </authorList>
    </citation>
    <scope>NUCLEOTIDE SEQUENCE [LARGE SCALE GENOMIC DNA]</scope>
    <source>
        <strain evidence="2">Aro1</strain>
    </source>
</reference>